<proteinExistence type="predicted"/>
<organism evidence="1 2">
    <name type="scientific">Pseudobacteroides cellulosolvens ATCC 35603 = DSM 2933</name>
    <dbReference type="NCBI Taxonomy" id="398512"/>
    <lineage>
        <taxon>Bacteria</taxon>
        <taxon>Bacillati</taxon>
        <taxon>Bacillota</taxon>
        <taxon>Clostridia</taxon>
        <taxon>Eubacteriales</taxon>
        <taxon>Oscillospiraceae</taxon>
        <taxon>Pseudobacteroides</taxon>
    </lineage>
</organism>
<dbReference type="Proteomes" id="UP000036923">
    <property type="component" value="Unassembled WGS sequence"/>
</dbReference>
<dbReference type="EMBL" id="LGTC01000001">
    <property type="protein sequence ID" value="KNY27058.1"/>
    <property type="molecule type" value="Genomic_DNA"/>
</dbReference>
<evidence type="ECO:0000313" key="1">
    <source>
        <dbReference type="EMBL" id="KNY27058.1"/>
    </source>
</evidence>
<accession>A0A0L6JMS0</accession>
<gene>
    <name evidence="1" type="ORF">Bccel_2323</name>
</gene>
<evidence type="ECO:0000313" key="2">
    <source>
        <dbReference type="Proteomes" id="UP000036923"/>
    </source>
</evidence>
<comment type="caution">
    <text evidence="1">The sequence shown here is derived from an EMBL/GenBank/DDBJ whole genome shotgun (WGS) entry which is preliminary data.</text>
</comment>
<dbReference type="AlphaFoldDB" id="A0A0L6JMS0"/>
<keyword evidence="2" id="KW-1185">Reference proteome</keyword>
<protein>
    <submittedName>
        <fullName evidence="1">Uncharacterized protein</fullName>
    </submittedName>
</protein>
<name>A0A0L6JMS0_9FIRM</name>
<reference evidence="2" key="1">
    <citation type="submission" date="2015-07" db="EMBL/GenBank/DDBJ databases">
        <title>Near-Complete Genome Sequence of the Cellulolytic Bacterium Bacteroides (Pseudobacteroides) cellulosolvens ATCC 35603.</title>
        <authorList>
            <person name="Dassa B."/>
            <person name="Utturkar S.M."/>
            <person name="Klingeman D.M."/>
            <person name="Hurt R.A."/>
            <person name="Keller M."/>
            <person name="Xu J."/>
            <person name="Reddy Y.H.K."/>
            <person name="Borovok I."/>
            <person name="Grinberg I.R."/>
            <person name="Lamed R."/>
            <person name="Zhivin O."/>
            <person name="Bayer E.A."/>
            <person name="Brown S.D."/>
        </authorList>
    </citation>
    <scope>NUCLEOTIDE SEQUENCE [LARGE SCALE GENOMIC DNA]</scope>
    <source>
        <strain evidence="2">DSM 2933</strain>
    </source>
</reference>
<sequence>MDTELYICCKNMIILLEKLLAEKKITLHEYERESRLKRLFVDQYMKNHIIKIIHF</sequence>